<dbReference type="Proteomes" id="UP000033754">
    <property type="component" value="Unassembled WGS sequence"/>
</dbReference>
<proteinExistence type="predicted"/>
<dbReference type="EMBL" id="LANT01000007">
    <property type="protein sequence ID" value="KJV63539.1"/>
    <property type="molecule type" value="Genomic_DNA"/>
</dbReference>
<evidence type="ECO:0000313" key="2">
    <source>
        <dbReference type="EMBL" id="KJV63539.1"/>
    </source>
</evidence>
<sequence>MKHHFTQYSDMMRKCTVRRGQLMKGIWYIMVLFSSISIILVNVVQL</sequence>
<keyword evidence="1" id="KW-0812">Transmembrane</keyword>
<protein>
    <submittedName>
        <fullName evidence="2">Uncharacterized protein</fullName>
    </submittedName>
</protein>
<name>A0A0F3N9D3_ANAPH</name>
<keyword evidence="1" id="KW-0472">Membrane</keyword>
<accession>A0A0F3N9D3</accession>
<dbReference type="AlphaFoldDB" id="A0A0F3N9D3"/>
<feature type="transmembrane region" description="Helical" evidence="1">
    <location>
        <begin position="21"/>
        <end position="44"/>
    </location>
</feature>
<dbReference type="PATRIC" id="fig|1359161.3.peg.1115"/>
<organism evidence="2 3">
    <name type="scientific">Anaplasma phagocytophilum str. NCH-1</name>
    <dbReference type="NCBI Taxonomy" id="1359161"/>
    <lineage>
        <taxon>Bacteria</taxon>
        <taxon>Pseudomonadati</taxon>
        <taxon>Pseudomonadota</taxon>
        <taxon>Alphaproteobacteria</taxon>
        <taxon>Rickettsiales</taxon>
        <taxon>Anaplasmataceae</taxon>
        <taxon>Anaplasma</taxon>
        <taxon>phagocytophilum group</taxon>
    </lineage>
</organism>
<gene>
    <name evidence="2" type="ORF">EPHNCH_0995</name>
</gene>
<comment type="caution">
    <text evidence="2">The sequence shown here is derived from an EMBL/GenBank/DDBJ whole genome shotgun (WGS) entry which is preliminary data.</text>
</comment>
<keyword evidence="1" id="KW-1133">Transmembrane helix</keyword>
<evidence type="ECO:0000313" key="3">
    <source>
        <dbReference type="Proteomes" id="UP000033754"/>
    </source>
</evidence>
<reference evidence="2 3" key="1">
    <citation type="submission" date="2015-01" db="EMBL/GenBank/DDBJ databases">
        <title>Genome Sequencing of Rickettsiales.</title>
        <authorList>
            <person name="Daugherty S.C."/>
            <person name="Su Q."/>
            <person name="Abolude K."/>
            <person name="Beier-Sexton M."/>
            <person name="Carlyon J.A."/>
            <person name="Carter R."/>
            <person name="Day N.P."/>
            <person name="Dumler S.J."/>
            <person name="Dyachenko V."/>
            <person name="Godinez A."/>
            <person name="Kurtti T.J."/>
            <person name="Lichay M."/>
            <person name="Mullins K.E."/>
            <person name="Ott S."/>
            <person name="Pappas-Brown V."/>
            <person name="Paris D.H."/>
            <person name="Patel P."/>
            <person name="Richards A.L."/>
            <person name="Sadzewicz L."/>
            <person name="Sears K."/>
            <person name="Seidman D."/>
            <person name="Sengamalay N."/>
            <person name="Stenos J."/>
            <person name="Tallon L.J."/>
            <person name="Vincent G."/>
            <person name="Fraser C.M."/>
            <person name="Munderloh U."/>
            <person name="Dunning-Hotopp J.C."/>
        </authorList>
    </citation>
    <scope>NUCLEOTIDE SEQUENCE [LARGE SCALE GENOMIC DNA]</scope>
    <source>
        <strain evidence="2 3">NCH-1</strain>
    </source>
</reference>
<evidence type="ECO:0000256" key="1">
    <source>
        <dbReference type="SAM" id="Phobius"/>
    </source>
</evidence>